<dbReference type="InterPro" id="IPR000577">
    <property type="entry name" value="Carb_kinase_FGGY"/>
</dbReference>
<protein>
    <recommendedName>
        <fullName evidence="8">Carbohydrate kinase</fullName>
    </recommendedName>
</protein>
<dbReference type="SUPFAM" id="SSF53067">
    <property type="entry name" value="Actin-like ATPase domain"/>
    <property type="match status" value="2"/>
</dbReference>
<dbReference type="EMBL" id="FQTT01000001">
    <property type="protein sequence ID" value="SHE24374.1"/>
    <property type="molecule type" value="Genomic_DNA"/>
</dbReference>
<evidence type="ECO:0000256" key="1">
    <source>
        <dbReference type="ARBA" id="ARBA00009156"/>
    </source>
</evidence>
<evidence type="ECO:0000259" key="5">
    <source>
        <dbReference type="Pfam" id="PF02782"/>
    </source>
</evidence>
<name>A0A1M4RWK9_9ACTO</name>
<reference evidence="7" key="1">
    <citation type="submission" date="2016-09" db="EMBL/GenBank/DDBJ databases">
        <authorList>
            <person name="Strepis N."/>
        </authorList>
    </citation>
    <scope>NUCLEOTIDE SEQUENCE [LARGE SCALE GENOMIC DNA]</scope>
</reference>
<dbReference type="AlphaFoldDB" id="A0A1M4RWK9"/>
<dbReference type="OrthoDB" id="9782710at2"/>
<feature type="domain" description="Carbohydrate kinase FGGY N-terminal" evidence="4">
    <location>
        <begin position="9"/>
        <end position="254"/>
    </location>
</feature>
<sequence length="514" mass="54709">MARSSRNVLIGLDAGGSYVKATAFDLANGHSATFKRSVGTSHPRPGHNERDAELLWMRAAEVIRSAVEAVPHGRDRVAAVGVTAHGNGLYLVDEYGVPTRASIQASDTRAADLVHRWAVNGVPEQLREQVWNDLWPGQPGPLLAWLARHEPDTLRRSSAALMCGDYLRARLTGTLQGELTTWSCNGLLDSSNLSISDAALCSYEIEDLKRLLPPLVTHDMLVGPITCEAAKLTGLPEGTPVSAGVVDNVALQLGAGVTDGTHILVGAGTWSINQLLVPQDQMTISGALGAVSPYAACLAVPTGMALLIEASATSASTLTWALDHVQRGPSIEADRLGINVYDHVLEAVRDLTPDPNGPMFIPYLDGSRQSAGARGAWLGLSSSDTDYTMLKAVVEGICLEHRRHVGALAAASSPTTPLRLAGGAARSRIWSQLFADVSGRVVEVSPVEEIGAVGAAIIAGVATDEFASLDAGIEHLNPHHETFAPDPERAAFYSKRFARYSRWVNRIEEDPWAG</sequence>
<dbReference type="STRING" id="1892869.ACGLYG10_0575"/>
<evidence type="ECO:0000259" key="4">
    <source>
        <dbReference type="Pfam" id="PF00370"/>
    </source>
</evidence>
<dbReference type="Pfam" id="PF00370">
    <property type="entry name" value="FGGY_N"/>
    <property type="match status" value="1"/>
</dbReference>
<keyword evidence="3" id="KW-0418">Kinase</keyword>
<dbReference type="InterPro" id="IPR018485">
    <property type="entry name" value="FGGY_C"/>
</dbReference>
<feature type="domain" description="Carbohydrate kinase FGGY C-terminal" evidence="5">
    <location>
        <begin position="267"/>
        <end position="462"/>
    </location>
</feature>
<evidence type="ECO:0000313" key="6">
    <source>
        <dbReference type="EMBL" id="SHE24374.1"/>
    </source>
</evidence>
<dbReference type="InterPro" id="IPR050406">
    <property type="entry name" value="FGGY_Carb_Kinase"/>
</dbReference>
<keyword evidence="7" id="KW-1185">Reference proteome</keyword>
<dbReference type="InterPro" id="IPR043129">
    <property type="entry name" value="ATPase_NBD"/>
</dbReference>
<dbReference type="GO" id="GO:0005975">
    <property type="term" value="P:carbohydrate metabolic process"/>
    <property type="evidence" value="ECO:0007669"/>
    <property type="project" value="InterPro"/>
</dbReference>
<evidence type="ECO:0008006" key="8">
    <source>
        <dbReference type="Google" id="ProtNLM"/>
    </source>
</evidence>
<comment type="similarity">
    <text evidence="1">Belongs to the FGGY kinase family.</text>
</comment>
<dbReference type="RefSeq" id="WP_073327653.1">
    <property type="nucleotide sequence ID" value="NZ_FQTT01000001.1"/>
</dbReference>
<dbReference type="PANTHER" id="PTHR43095">
    <property type="entry name" value="SUGAR KINASE"/>
    <property type="match status" value="1"/>
</dbReference>
<dbReference type="GO" id="GO:0016301">
    <property type="term" value="F:kinase activity"/>
    <property type="evidence" value="ECO:0007669"/>
    <property type="project" value="UniProtKB-KW"/>
</dbReference>
<evidence type="ECO:0000256" key="3">
    <source>
        <dbReference type="ARBA" id="ARBA00022777"/>
    </source>
</evidence>
<evidence type="ECO:0000256" key="2">
    <source>
        <dbReference type="ARBA" id="ARBA00022679"/>
    </source>
</evidence>
<dbReference type="Gene3D" id="3.30.420.40">
    <property type="match status" value="2"/>
</dbReference>
<organism evidence="6 7">
    <name type="scientific">Actinomyces glycerinitolerans</name>
    <dbReference type="NCBI Taxonomy" id="1892869"/>
    <lineage>
        <taxon>Bacteria</taxon>
        <taxon>Bacillati</taxon>
        <taxon>Actinomycetota</taxon>
        <taxon>Actinomycetes</taxon>
        <taxon>Actinomycetales</taxon>
        <taxon>Actinomycetaceae</taxon>
        <taxon>Actinomyces</taxon>
    </lineage>
</organism>
<proteinExistence type="inferred from homology"/>
<dbReference type="Proteomes" id="UP000184291">
    <property type="component" value="Unassembled WGS sequence"/>
</dbReference>
<evidence type="ECO:0000313" key="7">
    <source>
        <dbReference type="Proteomes" id="UP000184291"/>
    </source>
</evidence>
<accession>A0A1M4RWK9</accession>
<keyword evidence="2" id="KW-0808">Transferase</keyword>
<dbReference type="InterPro" id="IPR018484">
    <property type="entry name" value="FGGY_N"/>
</dbReference>
<dbReference type="Pfam" id="PF02782">
    <property type="entry name" value="FGGY_C"/>
    <property type="match status" value="1"/>
</dbReference>
<dbReference type="PIRSF" id="PIRSF000538">
    <property type="entry name" value="GlpK"/>
    <property type="match status" value="1"/>
</dbReference>
<dbReference type="CDD" id="cd07802">
    <property type="entry name" value="ASKHA_NBD_FGGY_EcLyxK-like"/>
    <property type="match status" value="1"/>
</dbReference>
<dbReference type="PANTHER" id="PTHR43095:SF3">
    <property type="entry name" value="L-XYLULOSE_3-KETO-L-GULONATE KINASE"/>
    <property type="match status" value="1"/>
</dbReference>
<gene>
    <name evidence="6" type="ORF">ACGLYG10_0575</name>
</gene>